<keyword evidence="3" id="KW-1185">Reference proteome</keyword>
<feature type="compositionally biased region" description="Low complexity" evidence="1">
    <location>
        <begin position="227"/>
        <end position="310"/>
    </location>
</feature>
<dbReference type="EMBL" id="JAUHHV010000008">
    <property type="protein sequence ID" value="KAK1415149.1"/>
    <property type="molecule type" value="Genomic_DNA"/>
</dbReference>
<sequence>MAPPKPNEAPATSSSNEHNKSLHPVYSVTNILTKVRVLDGEKVTYTAWVNLFQLHARGYKVMNHIDGTKPPEATDEEYESWMEVDAIVLQWIYGTLSDDLFARVLEPDSTALEAWLRVKEIFTNNKGSRSAALNFEFSNLTLNSMPSLEAYCQKLKELAAKLKDVDSPVTSQRLVLQLVSGLPSEYDTVATLINQQIPTWEVAVNMLDMERQRQAKRDSLSQSATHSAMTATTNQASSSSTNRRPNNTTRGASSSGNRTNNNRRNTQTGQNRSRNSQSQPWSNRGSQGQNQSNWQQQRRSQGNWQHQQQQAPWPNWWMAQQPTWFPPPCPYPTQPNWPSPWTNGP</sequence>
<evidence type="ECO:0000313" key="3">
    <source>
        <dbReference type="Proteomes" id="UP001229421"/>
    </source>
</evidence>
<proteinExistence type="predicted"/>
<evidence type="ECO:0000313" key="2">
    <source>
        <dbReference type="EMBL" id="KAK1415149.1"/>
    </source>
</evidence>
<protein>
    <submittedName>
        <fullName evidence="2">Uncharacterized protein</fullName>
    </submittedName>
</protein>
<comment type="caution">
    <text evidence="2">The sequence shown here is derived from an EMBL/GenBank/DDBJ whole genome shotgun (WGS) entry which is preliminary data.</text>
</comment>
<reference evidence="2" key="1">
    <citation type="journal article" date="2023" name="bioRxiv">
        <title>Improved chromosome-level genome assembly for marigold (Tagetes erecta).</title>
        <authorList>
            <person name="Jiang F."/>
            <person name="Yuan L."/>
            <person name="Wang S."/>
            <person name="Wang H."/>
            <person name="Xu D."/>
            <person name="Wang A."/>
            <person name="Fan W."/>
        </authorList>
    </citation>
    <scope>NUCLEOTIDE SEQUENCE</scope>
    <source>
        <strain evidence="2">WSJ</strain>
        <tissue evidence="2">Leaf</tissue>
    </source>
</reference>
<accession>A0AAD8K2F6</accession>
<name>A0AAD8K2F6_TARER</name>
<dbReference type="Pfam" id="PF14223">
    <property type="entry name" value="Retrotran_gag_2"/>
    <property type="match status" value="1"/>
</dbReference>
<dbReference type="PANTHER" id="PTHR47481">
    <property type="match status" value="1"/>
</dbReference>
<dbReference type="Proteomes" id="UP001229421">
    <property type="component" value="Unassembled WGS sequence"/>
</dbReference>
<feature type="region of interest" description="Disordered" evidence="1">
    <location>
        <begin position="1"/>
        <end position="21"/>
    </location>
</feature>
<organism evidence="2 3">
    <name type="scientific">Tagetes erecta</name>
    <name type="common">African marigold</name>
    <dbReference type="NCBI Taxonomy" id="13708"/>
    <lineage>
        <taxon>Eukaryota</taxon>
        <taxon>Viridiplantae</taxon>
        <taxon>Streptophyta</taxon>
        <taxon>Embryophyta</taxon>
        <taxon>Tracheophyta</taxon>
        <taxon>Spermatophyta</taxon>
        <taxon>Magnoliopsida</taxon>
        <taxon>eudicotyledons</taxon>
        <taxon>Gunneridae</taxon>
        <taxon>Pentapetalae</taxon>
        <taxon>asterids</taxon>
        <taxon>campanulids</taxon>
        <taxon>Asterales</taxon>
        <taxon>Asteraceae</taxon>
        <taxon>Asteroideae</taxon>
        <taxon>Heliantheae alliance</taxon>
        <taxon>Tageteae</taxon>
        <taxon>Tagetes</taxon>
    </lineage>
</organism>
<dbReference type="AlphaFoldDB" id="A0AAD8K2F6"/>
<dbReference type="PANTHER" id="PTHR47481:SF40">
    <property type="entry name" value="RETROTRANSPOSON GAG DOMAIN-CONTAINING PROTEIN"/>
    <property type="match status" value="1"/>
</dbReference>
<evidence type="ECO:0000256" key="1">
    <source>
        <dbReference type="SAM" id="MobiDB-lite"/>
    </source>
</evidence>
<gene>
    <name evidence="2" type="ORF">QVD17_30921</name>
</gene>
<feature type="region of interest" description="Disordered" evidence="1">
    <location>
        <begin position="213"/>
        <end position="311"/>
    </location>
</feature>